<gene>
    <name evidence="1" type="ORF">J2S35_001391</name>
</gene>
<evidence type="ECO:0000313" key="1">
    <source>
        <dbReference type="EMBL" id="MDR6892451.1"/>
    </source>
</evidence>
<evidence type="ECO:0000313" key="2">
    <source>
        <dbReference type="Proteomes" id="UP001247307"/>
    </source>
</evidence>
<dbReference type="EMBL" id="JAVDUI010000001">
    <property type="protein sequence ID" value="MDR6892451.1"/>
    <property type="molecule type" value="Genomic_DNA"/>
</dbReference>
<dbReference type="Proteomes" id="UP001247307">
    <property type="component" value="Unassembled WGS sequence"/>
</dbReference>
<reference evidence="1" key="1">
    <citation type="submission" date="2023-07" db="EMBL/GenBank/DDBJ databases">
        <title>Sequencing the genomes of 1000 actinobacteria strains.</title>
        <authorList>
            <person name="Klenk H.-P."/>
        </authorList>
    </citation>
    <scope>NUCLEOTIDE SEQUENCE</scope>
    <source>
        <strain evidence="1">DSM 13988</strain>
    </source>
</reference>
<protein>
    <recommendedName>
        <fullName evidence="3">DUF3800 domain-containing protein</fullName>
    </recommendedName>
</protein>
<evidence type="ECO:0008006" key="3">
    <source>
        <dbReference type="Google" id="ProtNLM"/>
    </source>
</evidence>
<comment type="caution">
    <text evidence="1">The sequence shown here is derived from an EMBL/GenBank/DDBJ whole genome shotgun (WGS) entry which is preliminary data.</text>
</comment>
<sequence>MGQDEKLVRLYQANKRSTAYLDESFETDESTGETFFLLGCVTIADGFRSSTREALQEVFPEGAIHASPMWKNNQYDSLEKAARLAAEHHDGLDIVVQSPLGPDDPTGDKARLACIRHLAPELHRDVEVDLFVFDKPSLEDIAKRDARLIKDLVKEGLLGRSVAVHHAYPSHEPLLGLPDILAWSYRQVITRADSHWFKHFEGHKGLVIKRLDPPV</sequence>
<keyword evidence="2" id="KW-1185">Reference proteome</keyword>
<dbReference type="AlphaFoldDB" id="A0AAE3YI49"/>
<dbReference type="RefSeq" id="WP_309851475.1">
    <property type="nucleotide sequence ID" value="NZ_BAAAIU010000003.1"/>
</dbReference>
<accession>A0AAE3YI49</accession>
<name>A0AAE3YI49_9MICC</name>
<proteinExistence type="predicted"/>
<organism evidence="1 2">
    <name type="scientific">Falsarthrobacter nasiphocae</name>
    <dbReference type="NCBI Taxonomy" id="189863"/>
    <lineage>
        <taxon>Bacteria</taxon>
        <taxon>Bacillati</taxon>
        <taxon>Actinomycetota</taxon>
        <taxon>Actinomycetes</taxon>
        <taxon>Micrococcales</taxon>
        <taxon>Micrococcaceae</taxon>
        <taxon>Falsarthrobacter</taxon>
    </lineage>
</organism>